<dbReference type="AlphaFoldDB" id="A0A0C3N618"/>
<dbReference type="Proteomes" id="UP000054217">
    <property type="component" value="Unassembled WGS sequence"/>
</dbReference>
<reference evidence="2 3" key="1">
    <citation type="submission" date="2014-04" db="EMBL/GenBank/DDBJ databases">
        <authorList>
            <consortium name="DOE Joint Genome Institute"/>
            <person name="Kuo A."/>
            <person name="Kohler A."/>
            <person name="Costa M.D."/>
            <person name="Nagy L.G."/>
            <person name="Floudas D."/>
            <person name="Copeland A."/>
            <person name="Barry K.W."/>
            <person name="Cichocki N."/>
            <person name="Veneault-Fourrey C."/>
            <person name="LaButti K."/>
            <person name="Lindquist E.A."/>
            <person name="Lipzen A."/>
            <person name="Lundell T."/>
            <person name="Morin E."/>
            <person name="Murat C."/>
            <person name="Sun H."/>
            <person name="Tunlid A."/>
            <person name="Henrissat B."/>
            <person name="Grigoriev I.V."/>
            <person name="Hibbett D.S."/>
            <person name="Martin F."/>
            <person name="Nordberg H.P."/>
            <person name="Cantor M.N."/>
            <person name="Hua S.X."/>
        </authorList>
    </citation>
    <scope>NUCLEOTIDE SEQUENCE [LARGE SCALE GENOMIC DNA]</scope>
    <source>
        <strain evidence="2 3">Marx 270</strain>
    </source>
</reference>
<gene>
    <name evidence="2" type="ORF">M404DRAFT_33129</name>
</gene>
<dbReference type="OrthoDB" id="3066210at2759"/>
<name>A0A0C3N618_PISTI</name>
<accession>A0A0C3N618</accession>
<dbReference type="EMBL" id="KN832044">
    <property type="protein sequence ID" value="KIN96519.1"/>
    <property type="molecule type" value="Genomic_DNA"/>
</dbReference>
<dbReference type="HOGENOM" id="CLU_479057_0_0_1"/>
<proteinExistence type="predicted"/>
<feature type="compositionally biased region" description="Polar residues" evidence="1">
    <location>
        <begin position="281"/>
        <end position="290"/>
    </location>
</feature>
<evidence type="ECO:0000313" key="2">
    <source>
        <dbReference type="EMBL" id="KIN96519.1"/>
    </source>
</evidence>
<evidence type="ECO:0000256" key="1">
    <source>
        <dbReference type="SAM" id="MobiDB-lite"/>
    </source>
</evidence>
<feature type="compositionally biased region" description="Low complexity" evidence="1">
    <location>
        <begin position="300"/>
        <end position="316"/>
    </location>
</feature>
<evidence type="ECO:0000313" key="3">
    <source>
        <dbReference type="Proteomes" id="UP000054217"/>
    </source>
</evidence>
<dbReference type="InParanoid" id="A0A0C3N618"/>
<keyword evidence="3" id="KW-1185">Reference proteome</keyword>
<protein>
    <submittedName>
        <fullName evidence="2">Uncharacterized protein</fullName>
    </submittedName>
</protein>
<feature type="region of interest" description="Disordered" evidence="1">
    <location>
        <begin position="268"/>
        <end position="330"/>
    </location>
</feature>
<sequence>MAFISSKDHKLAIDLWLTDHGRMISGRAGQQDLLEWERFPRSLDEMIDWATLATDTRNPDKTRNHIIVYRKLPLQMHDVLCPISVRVYGSLQQFCVGKFGNWNGNPLTANRAIQYVSLTSGGHQAAWQNQLNSLNLASAFASHMLRLPLYRSRFPNTLYFQRKVFQQANMADLSTTSSVNEPASGNNVPPPSAASAQQSFRVDDEWQWNDELPVLQVTSNHECVPLHDILLNRADFVEIDAEFNPVIARNREGGECLFATMPAKRENVDAFEPSPPKRQQIGLQSSSSQVPPAEESSIDVSESSTQTVTSAAQQQTKKLKKPKEITHHSTLTVKSIMPSPATDVIDEDQVKSYSETLRHRLNAISSFQNLQANIFSLPHLLPTACWGKNDPYTDRGKLLCNPTTNEPVMIWIVGHISSTWFMKNNEPDRQCSVTIIPLSKTITCHATQLLSGFSEPKLPSVDDMLMVIRATRWQSSKQGEAPTLFTSVYDARDVLHAKTEMSPYPPMLLKKKDLVLLEVRLSRYFVKGDGARYSQHRAQFELHAISLLHSYDEDDEEQSSDQDIADLHI</sequence>
<feature type="region of interest" description="Disordered" evidence="1">
    <location>
        <begin position="176"/>
        <end position="199"/>
    </location>
</feature>
<organism evidence="2 3">
    <name type="scientific">Pisolithus tinctorius Marx 270</name>
    <dbReference type="NCBI Taxonomy" id="870435"/>
    <lineage>
        <taxon>Eukaryota</taxon>
        <taxon>Fungi</taxon>
        <taxon>Dikarya</taxon>
        <taxon>Basidiomycota</taxon>
        <taxon>Agaricomycotina</taxon>
        <taxon>Agaricomycetes</taxon>
        <taxon>Agaricomycetidae</taxon>
        <taxon>Boletales</taxon>
        <taxon>Sclerodermatineae</taxon>
        <taxon>Pisolithaceae</taxon>
        <taxon>Pisolithus</taxon>
    </lineage>
</organism>
<reference evidence="3" key="2">
    <citation type="submission" date="2015-01" db="EMBL/GenBank/DDBJ databases">
        <title>Evolutionary Origins and Diversification of the Mycorrhizal Mutualists.</title>
        <authorList>
            <consortium name="DOE Joint Genome Institute"/>
            <consortium name="Mycorrhizal Genomics Consortium"/>
            <person name="Kohler A."/>
            <person name="Kuo A."/>
            <person name="Nagy L.G."/>
            <person name="Floudas D."/>
            <person name="Copeland A."/>
            <person name="Barry K.W."/>
            <person name="Cichocki N."/>
            <person name="Veneault-Fourrey C."/>
            <person name="LaButti K."/>
            <person name="Lindquist E.A."/>
            <person name="Lipzen A."/>
            <person name="Lundell T."/>
            <person name="Morin E."/>
            <person name="Murat C."/>
            <person name="Riley R."/>
            <person name="Ohm R."/>
            <person name="Sun H."/>
            <person name="Tunlid A."/>
            <person name="Henrissat B."/>
            <person name="Grigoriev I.V."/>
            <person name="Hibbett D.S."/>
            <person name="Martin F."/>
        </authorList>
    </citation>
    <scope>NUCLEOTIDE SEQUENCE [LARGE SCALE GENOMIC DNA]</scope>
    <source>
        <strain evidence="3">Marx 270</strain>
    </source>
</reference>
<feature type="compositionally biased region" description="Polar residues" evidence="1">
    <location>
        <begin position="176"/>
        <end position="187"/>
    </location>
</feature>